<sequence length="884" mass="96163">MEKICFASLLLLASLALCQGRVVRVPSGPLVRVEGQAVSIRCNVSEYEGPRDQDFEWMMLQGQNQFQLISTFDSSYPDALFKNRVSSGDISIKKITDSSVELKIKKVRATDSATYQCSTPSTDTVFSGNYKADVELKVIGDSLKVAPSIPQPMVSEGEQLELHCNTTRAFTEHTSLSVTWSFKVGGSPMAEILTFGPDDKVTVGDSSAQRYAEGGLRLDLRGGGFYGLVLSGARPEDQGKYVCTAREWVRQGGGSLHKILEKSEDMGKVTVKPTAQSLQVTVEKNTTLNMEDTLNLTCSVGTGNLASLALAVEWLVSDGSASPQVLIRMDRDGTVTGGSAQLALSRVSPGDFHLVAQKVEQSDSGWYSCRVRAWLPQSSTKWYQAAEKTSDPVRVLVTQLKPEFKVTLSAAVTPQFTHDPTELHCEVTDVLHLRDGHLGVTWHYSEAVPGDASSATETVATLNELGALVPGPTYAKRLESGDVTLSRGEPTVFRLRLLRTRTQDMGAYSCSVSAWAPSRQGGWEQAREVPSTELKVQWSPKTPVLSVVAHRIREASSAGSTFEMSCHVTGQNLQNPGYSVLVRTEERSGVASRKVLSLNADSVLQLEEWTEPGRVDSVALEKTGRLEYRFRLYGAQLSDRGFYYCEVTAWTREQGGSGSASGAPGGDWNRVVSAESSKIRITFEDTGPVFNVSIHSDKHRVSPGETSKLQCIISVQGASPNRGDVSFEVQWFQSPVHALENGGAEPLLSMDRWGVVRKSASATGANQSTDCSLERSDAHTFTLSVHGARDVDAGEYHCVATPWLLAPASGSWSQGRQLTSPPIYLSIRLALWESMRLPLLYGVGSSLAVGLLSILLGLICAHCCCRNSQYTPRSSNKLMDMEMD</sequence>
<dbReference type="Pfam" id="PF07686">
    <property type="entry name" value="V-set"/>
    <property type="match status" value="1"/>
</dbReference>
<evidence type="ECO:0000256" key="8">
    <source>
        <dbReference type="ARBA" id="ARBA00023319"/>
    </source>
</evidence>
<keyword evidence="4" id="KW-0677">Repeat</keyword>
<dbReference type="InterPro" id="IPR013783">
    <property type="entry name" value="Ig-like_fold"/>
</dbReference>
<evidence type="ECO:0000313" key="12">
    <source>
        <dbReference type="Proteomes" id="UP000515152"/>
    </source>
</evidence>
<dbReference type="SUPFAM" id="SSF48726">
    <property type="entry name" value="Immunoglobulin"/>
    <property type="match status" value="5"/>
</dbReference>
<feature type="chain" id="PRO_5027739622" evidence="10">
    <location>
        <begin position="21"/>
        <end position="884"/>
    </location>
</feature>
<evidence type="ECO:0000256" key="1">
    <source>
        <dbReference type="ARBA" id="ARBA00004167"/>
    </source>
</evidence>
<evidence type="ECO:0000256" key="5">
    <source>
        <dbReference type="ARBA" id="ARBA00022989"/>
    </source>
</evidence>
<dbReference type="SMART" id="SM00409">
    <property type="entry name" value="IG"/>
    <property type="match status" value="6"/>
</dbReference>
<dbReference type="InterPro" id="IPR007110">
    <property type="entry name" value="Ig-like_dom"/>
</dbReference>
<feature type="domain" description="Ig-like" evidence="11">
    <location>
        <begin position="688"/>
        <end position="819"/>
    </location>
</feature>
<evidence type="ECO:0000259" key="11">
    <source>
        <dbReference type="PROSITE" id="PS50835"/>
    </source>
</evidence>
<feature type="domain" description="Ig-like" evidence="11">
    <location>
        <begin position="147"/>
        <end position="261"/>
    </location>
</feature>
<keyword evidence="5 9" id="KW-1133">Transmembrane helix</keyword>
<keyword evidence="3 10" id="KW-0732">Signal</keyword>
<dbReference type="KEGG" id="char:105904636"/>
<dbReference type="InterPro" id="IPR003599">
    <property type="entry name" value="Ig_sub"/>
</dbReference>
<dbReference type="FunFam" id="2.60.40.10:FF:002026">
    <property type="entry name" value="Prostaglandin F2 receptor inhibitor"/>
    <property type="match status" value="1"/>
</dbReference>
<feature type="domain" description="Ig-like" evidence="11">
    <location>
        <begin position="20"/>
        <end position="127"/>
    </location>
</feature>
<name>A0A6P8GHU9_CLUHA</name>
<proteinExistence type="predicted"/>
<evidence type="ECO:0000313" key="13">
    <source>
        <dbReference type="RefSeq" id="XP_031438633.1"/>
    </source>
</evidence>
<dbReference type="GO" id="GO:0016020">
    <property type="term" value="C:membrane"/>
    <property type="evidence" value="ECO:0007669"/>
    <property type="project" value="UniProtKB-SubCell"/>
</dbReference>
<protein>
    <submittedName>
        <fullName evidence="13">Prostaglandin F2 receptor negative regulator-like</fullName>
    </submittedName>
</protein>
<dbReference type="SMART" id="SM00406">
    <property type="entry name" value="IGv"/>
    <property type="match status" value="2"/>
</dbReference>
<dbReference type="FunFam" id="2.60.40.10:FF:000191">
    <property type="entry name" value="Immunoglobulin superfamily member 3"/>
    <property type="match status" value="1"/>
</dbReference>
<evidence type="ECO:0000256" key="9">
    <source>
        <dbReference type="SAM" id="Phobius"/>
    </source>
</evidence>
<dbReference type="AlphaFoldDB" id="A0A6P8GHU9"/>
<dbReference type="PANTHER" id="PTHR12207:SF3">
    <property type="entry name" value="PROSTAGLANDIN F2 RECEPTOR NEGATIVE REGULATOR"/>
    <property type="match status" value="1"/>
</dbReference>
<evidence type="ECO:0000256" key="2">
    <source>
        <dbReference type="ARBA" id="ARBA00022692"/>
    </source>
</evidence>
<organism evidence="12 13">
    <name type="scientific">Clupea harengus</name>
    <name type="common">Atlantic herring</name>
    <dbReference type="NCBI Taxonomy" id="7950"/>
    <lineage>
        <taxon>Eukaryota</taxon>
        <taxon>Metazoa</taxon>
        <taxon>Chordata</taxon>
        <taxon>Craniata</taxon>
        <taxon>Vertebrata</taxon>
        <taxon>Euteleostomi</taxon>
        <taxon>Actinopterygii</taxon>
        <taxon>Neopterygii</taxon>
        <taxon>Teleostei</taxon>
        <taxon>Clupei</taxon>
        <taxon>Clupeiformes</taxon>
        <taxon>Clupeoidei</taxon>
        <taxon>Clupeidae</taxon>
        <taxon>Clupea</taxon>
    </lineage>
</organism>
<feature type="signal peptide" evidence="10">
    <location>
        <begin position="1"/>
        <end position="20"/>
    </location>
</feature>
<feature type="domain" description="Ig-like" evidence="11">
    <location>
        <begin position="402"/>
        <end position="530"/>
    </location>
</feature>
<dbReference type="Gene3D" id="2.60.40.10">
    <property type="entry name" value="Immunoglobulins"/>
    <property type="match status" value="4"/>
</dbReference>
<reference evidence="13" key="1">
    <citation type="submission" date="2025-08" db="UniProtKB">
        <authorList>
            <consortium name="RefSeq"/>
        </authorList>
    </citation>
    <scope>IDENTIFICATION</scope>
</reference>
<evidence type="ECO:0000256" key="3">
    <source>
        <dbReference type="ARBA" id="ARBA00022729"/>
    </source>
</evidence>
<keyword evidence="12" id="KW-1185">Reference proteome</keyword>
<dbReference type="PANTHER" id="PTHR12207">
    <property type="entry name" value="V-SET AND TRANSMEMBRANE DOMAIN-CONTAINING PROTEIN"/>
    <property type="match status" value="1"/>
</dbReference>
<feature type="domain" description="Ig-like" evidence="11">
    <location>
        <begin position="543"/>
        <end position="663"/>
    </location>
</feature>
<dbReference type="Proteomes" id="UP000515152">
    <property type="component" value="Chromosome 2"/>
</dbReference>
<dbReference type="InterPro" id="IPR013106">
    <property type="entry name" value="Ig_V-set"/>
</dbReference>
<evidence type="ECO:0000256" key="10">
    <source>
        <dbReference type="SAM" id="SignalP"/>
    </source>
</evidence>
<keyword evidence="7" id="KW-1015">Disulfide bond</keyword>
<keyword evidence="2 9" id="KW-0812">Transmembrane</keyword>
<dbReference type="RefSeq" id="XP_031438633.1">
    <property type="nucleotide sequence ID" value="XM_031582773.2"/>
</dbReference>
<dbReference type="InterPro" id="IPR051102">
    <property type="entry name" value="IgSF_V-set/TM_domain"/>
</dbReference>
<dbReference type="InterPro" id="IPR036179">
    <property type="entry name" value="Ig-like_dom_sf"/>
</dbReference>
<evidence type="ECO:0000256" key="6">
    <source>
        <dbReference type="ARBA" id="ARBA00023136"/>
    </source>
</evidence>
<keyword evidence="8" id="KW-0393">Immunoglobulin domain</keyword>
<gene>
    <name evidence="13" type="primary">LOC105904636</name>
</gene>
<keyword evidence="6 9" id="KW-0472">Membrane</keyword>
<dbReference type="GeneID" id="105904636"/>
<evidence type="ECO:0000256" key="7">
    <source>
        <dbReference type="ARBA" id="ARBA00023157"/>
    </source>
</evidence>
<feature type="transmembrane region" description="Helical" evidence="9">
    <location>
        <begin position="839"/>
        <end position="865"/>
    </location>
</feature>
<dbReference type="PROSITE" id="PS50835">
    <property type="entry name" value="IG_LIKE"/>
    <property type="match status" value="6"/>
</dbReference>
<accession>A0A6P8GHU9</accession>
<feature type="domain" description="Ig-like" evidence="11">
    <location>
        <begin position="273"/>
        <end position="371"/>
    </location>
</feature>
<evidence type="ECO:0000256" key="4">
    <source>
        <dbReference type="ARBA" id="ARBA00022737"/>
    </source>
</evidence>
<comment type="subcellular location">
    <subcellularLocation>
        <location evidence="1">Membrane</location>
        <topology evidence="1">Single-pass membrane protein</topology>
    </subcellularLocation>
</comment>
<dbReference type="OrthoDB" id="9873136at2759"/>